<dbReference type="AlphaFoldDB" id="A0A225SRU0"/>
<name>A0A225SRU0_9BURK</name>
<dbReference type="InterPro" id="IPR013362">
    <property type="entry name" value="Pilus_4_PilV"/>
</dbReference>
<evidence type="ECO:0000313" key="1">
    <source>
        <dbReference type="EMBL" id="OWY33249.1"/>
    </source>
</evidence>
<organism evidence="1 2">
    <name type="scientific">Herbaspirillum aquaticum</name>
    <dbReference type="NCBI Taxonomy" id="568783"/>
    <lineage>
        <taxon>Bacteria</taxon>
        <taxon>Pseudomonadati</taxon>
        <taxon>Pseudomonadota</taxon>
        <taxon>Betaproteobacteria</taxon>
        <taxon>Burkholderiales</taxon>
        <taxon>Oxalobacteraceae</taxon>
        <taxon>Herbaspirillum</taxon>
    </lineage>
</organism>
<proteinExistence type="predicted"/>
<dbReference type="InterPro" id="IPR012902">
    <property type="entry name" value="N_methyl_site"/>
</dbReference>
<keyword evidence="2" id="KW-1185">Reference proteome</keyword>
<gene>
    <name evidence="1" type="primary">pilV</name>
    <name evidence="1" type="ORF">CEJ45_17510</name>
</gene>
<protein>
    <submittedName>
        <fullName evidence="1">Type IV pilus modification protein PilV</fullName>
    </submittedName>
</protein>
<dbReference type="NCBIfam" id="TIGR02532">
    <property type="entry name" value="IV_pilin_GFxxxE"/>
    <property type="match status" value="1"/>
</dbReference>
<dbReference type="RefSeq" id="WP_088756319.1">
    <property type="nucleotide sequence ID" value="NZ_NJGV01000019.1"/>
</dbReference>
<dbReference type="Pfam" id="PF07963">
    <property type="entry name" value="N_methyl"/>
    <property type="match status" value="1"/>
</dbReference>
<comment type="caution">
    <text evidence="1">The sequence shown here is derived from an EMBL/GenBank/DDBJ whole genome shotgun (WGS) entry which is preliminary data.</text>
</comment>
<dbReference type="Proteomes" id="UP000214747">
    <property type="component" value="Unassembled WGS sequence"/>
</dbReference>
<dbReference type="EMBL" id="NJGV01000019">
    <property type="protein sequence ID" value="OWY33249.1"/>
    <property type="molecule type" value="Genomic_DNA"/>
</dbReference>
<sequence>MRARSRGFSMMEVLVAMLVIGTGALAIAMLQLHALRSGQDSSLQARATLMAQELAELRAALPPPSGATDPTLFSLTPGRPPQSPVDCEQAACGPHDFTQAVLADWSGRLVRDFPQARATVCRDAQQTPHPDWNCDGLAISPVVLKLAWRRPGAASASAVAAAPLLTLVLGH</sequence>
<reference evidence="1 2" key="1">
    <citation type="journal article" date="2010" name="Int. J. Syst. Evol. Microbiol.">
        <title>Reclassification of Herbaspirillum putei as a later heterotypic synonym of Herbaspirillum huttiense, with the description of H. huttiense subsp. huttiense subsp. nov. and H. huttiense subsp. putei subsp. nov., comb. nov., and description of Herbaspirillum aquaticum sp. nov.</title>
        <authorList>
            <person name="Dobritsa A.P."/>
            <person name="Reddy M.C."/>
            <person name="Samadpour M."/>
        </authorList>
    </citation>
    <scope>NUCLEOTIDE SEQUENCE [LARGE SCALE GENOMIC DNA]</scope>
    <source>
        <strain evidence="1 2">IEH 4430</strain>
    </source>
</reference>
<dbReference type="NCBIfam" id="TIGR02523">
    <property type="entry name" value="type_IV_pilV"/>
    <property type="match status" value="1"/>
</dbReference>
<evidence type="ECO:0000313" key="2">
    <source>
        <dbReference type="Proteomes" id="UP000214747"/>
    </source>
</evidence>
<accession>A0A225SRU0</accession>